<dbReference type="Pfam" id="PF00884">
    <property type="entry name" value="Sulfatase"/>
    <property type="match status" value="1"/>
</dbReference>
<dbReference type="AlphaFoldDB" id="A0A3B0TIP0"/>
<dbReference type="SUPFAM" id="SSF53649">
    <property type="entry name" value="Alkaline phosphatase-like"/>
    <property type="match status" value="1"/>
</dbReference>
<evidence type="ECO:0000313" key="5">
    <source>
        <dbReference type="EMBL" id="VAW13167.1"/>
    </source>
</evidence>
<name>A0A3B0TIP0_9ZZZZ</name>
<organism evidence="5">
    <name type="scientific">hydrothermal vent metagenome</name>
    <dbReference type="NCBI Taxonomy" id="652676"/>
    <lineage>
        <taxon>unclassified sequences</taxon>
        <taxon>metagenomes</taxon>
        <taxon>ecological metagenomes</taxon>
    </lineage>
</organism>
<evidence type="ECO:0000256" key="1">
    <source>
        <dbReference type="ARBA" id="ARBA00008779"/>
    </source>
</evidence>
<evidence type="ECO:0000256" key="3">
    <source>
        <dbReference type="SAM" id="MobiDB-lite"/>
    </source>
</evidence>
<keyword evidence="2 5" id="KW-0378">Hydrolase</keyword>
<dbReference type="Gene3D" id="3.40.720.10">
    <property type="entry name" value="Alkaline Phosphatase, subunit A"/>
    <property type="match status" value="1"/>
</dbReference>
<dbReference type="PANTHER" id="PTHR42693">
    <property type="entry name" value="ARYLSULFATASE FAMILY MEMBER"/>
    <property type="match status" value="1"/>
</dbReference>
<feature type="region of interest" description="Disordered" evidence="3">
    <location>
        <begin position="156"/>
        <end position="185"/>
    </location>
</feature>
<reference evidence="5" key="1">
    <citation type="submission" date="2018-06" db="EMBL/GenBank/DDBJ databases">
        <authorList>
            <person name="Zhirakovskaya E."/>
        </authorList>
    </citation>
    <scope>NUCLEOTIDE SEQUENCE</scope>
</reference>
<dbReference type="GO" id="GO:0004065">
    <property type="term" value="F:arylsulfatase activity"/>
    <property type="evidence" value="ECO:0007669"/>
    <property type="project" value="TreeGrafter"/>
</dbReference>
<feature type="non-terminal residue" evidence="5">
    <location>
        <position position="185"/>
    </location>
</feature>
<feature type="domain" description="Sulfatase N-terminal" evidence="4">
    <location>
        <begin position="2"/>
        <end position="119"/>
    </location>
</feature>
<dbReference type="InterPro" id="IPR017850">
    <property type="entry name" value="Alkaline_phosphatase_core_sf"/>
</dbReference>
<evidence type="ECO:0000259" key="4">
    <source>
        <dbReference type="Pfam" id="PF00884"/>
    </source>
</evidence>
<sequence length="185" mass="20064">MNILFITADQWRGECLSALGHAHVKTPNLDALAADGALFRRHYAQATPCGPSRACLYTGMYMQNHRSLLNGTPMDARHTNVALEARKAGYAPALFGYTDVSLDPRHQAPGTRSARGFDGVLPGMDPVGFLSSDWGPWLAELRKKGYQLPEEAARIYEPDPAATGSGDKGKTYLPARFRAKDSSAA</sequence>
<gene>
    <name evidence="5" type="ORF">MNBD_ALPHA09-818</name>
</gene>
<dbReference type="PANTHER" id="PTHR42693:SF53">
    <property type="entry name" value="ENDO-4-O-SULFATASE"/>
    <property type="match status" value="1"/>
</dbReference>
<accession>A0A3B0TIP0</accession>
<proteinExistence type="inferred from homology"/>
<dbReference type="EMBL" id="UOEM01000060">
    <property type="protein sequence ID" value="VAW13167.1"/>
    <property type="molecule type" value="Genomic_DNA"/>
</dbReference>
<evidence type="ECO:0000256" key="2">
    <source>
        <dbReference type="ARBA" id="ARBA00022801"/>
    </source>
</evidence>
<dbReference type="InterPro" id="IPR050738">
    <property type="entry name" value="Sulfatase"/>
</dbReference>
<dbReference type="InterPro" id="IPR000917">
    <property type="entry name" value="Sulfatase_N"/>
</dbReference>
<comment type="similarity">
    <text evidence="1">Belongs to the sulfatase family.</text>
</comment>
<protein>
    <submittedName>
        <fullName evidence="5">Phosphonate monoester hydrolase</fullName>
    </submittedName>
</protein>